<dbReference type="InterPro" id="IPR010982">
    <property type="entry name" value="Lambda_DNA-bd_dom_sf"/>
</dbReference>
<evidence type="ECO:0000256" key="3">
    <source>
        <dbReference type="ARBA" id="ARBA00023163"/>
    </source>
</evidence>
<dbReference type="PROSITE" id="PS50943">
    <property type="entry name" value="HTH_CROC1"/>
    <property type="match status" value="1"/>
</dbReference>
<evidence type="ECO:0000313" key="5">
    <source>
        <dbReference type="EMBL" id="SAB39886.1"/>
    </source>
</evidence>
<sequence>MVTPVTLSINWDCFTGGLFSRCSQFQTCCCLTVRPEISLSRRASSDWLPAELIASVKASCTGVMVFSCHSWVVKLLTEHIIQPSQLLSQLLGVGKLKHKVVISPYIGEKVVNTLAERLKAAREKLGLSQAQLAENVGLSQQSVAKIENGDTLQPRKIKEIAKALNVSQKWLLLGVEENGKLSDYVIEEAEEARLDPAVFADIPVLDIELSAGNGCEAEIVENVVDSFPLRRFDLRKAGVSPSNARIVQIWGNSLLPVLNNGDYVAVDMSQSRPIRDGDLYAIRDGVLLRVKVLINQPDGGLILRSFNKEEYPDEVLNFDERRARIHVIGRVFWSSRSW</sequence>
<keyword evidence="3" id="KW-0804">Transcription</keyword>
<dbReference type="EMBL" id="FKDK01000028">
    <property type="protein sequence ID" value="SAB39886.1"/>
    <property type="molecule type" value="Genomic_DNA"/>
</dbReference>
<dbReference type="CDD" id="cd06529">
    <property type="entry name" value="S24_LexA-like"/>
    <property type="match status" value="1"/>
</dbReference>
<evidence type="ECO:0000256" key="2">
    <source>
        <dbReference type="ARBA" id="ARBA00023125"/>
    </source>
</evidence>
<dbReference type="SMART" id="SM00530">
    <property type="entry name" value="HTH_XRE"/>
    <property type="match status" value="1"/>
</dbReference>
<dbReference type="InterPro" id="IPR036286">
    <property type="entry name" value="LexA/Signal_pep-like_sf"/>
</dbReference>
<dbReference type="InterPro" id="IPR039418">
    <property type="entry name" value="LexA-like"/>
</dbReference>
<keyword evidence="6" id="KW-1185">Reference proteome</keyword>
<evidence type="ECO:0000259" key="4">
    <source>
        <dbReference type="PROSITE" id="PS50943"/>
    </source>
</evidence>
<dbReference type="InterPro" id="IPR015927">
    <property type="entry name" value="Peptidase_S24_S26A/B/C"/>
</dbReference>
<accession>A0ABY0J800</accession>
<dbReference type="Proteomes" id="UP000077063">
    <property type="component" value="Unassembled WGS sequence"/>
</dbReference>
<dbReference type="InterPro" id="IPR001387">
    <property type="entry name" value="Cro/C1-type_HTH"/>
</dbReference>
<dbReference type="SUPFAM" id="SSF51306">
    <property type="entry name" value="LexA/Signal peptidase"/>
    <property type="match status" value="1"/>
</dbReference>
<proteinExistence type="predicted"/>
<reference evidence="5 6" key="1">
    <citation type="submission" date="2016-03" db="EMBL/GenBank/DDBJ databases">
        <authorList>
            <consortium name="Pathogen Informatics"/>
        </authorList>
    </citation>
    <scope>NUCLEOTIDE SEQUENCE [LARGE SCALE GENOMIC DNA]</scope>
    <source>
        <strain evidence="6">e2161</strain>
    </source>
</reference>
<dbReference type="PANTHER" id="PTHR40661:SF2">
    <property type="entry name" value="HTH-TYPE TRANSCRIPTIONAL REGULATOR PRTR"/>
    <property type="match status" value="1"/>
</dbReference>
<keyword evidence="2" id="KW-0238">DNA-binding</keyword>
<evidence type="ECO:0000313" key="6">
    <source>
        <dbReference type="Proteomes" id="UP000077063"/>
    </source>
</evidence>
<name>A0ABY0J800_9ENTR</name>
<protein>
    <submittedName>
        <fullName evidence="5">Phage represso</fullName>
    </submittedName>
</protein>
<evidence type="ECO:0000256" key="1">
    <source>
        <dbReference type="ARBA" id="ARBA00023015"/>
    </source>
</evidence>
<dbReference type="PANTHER" id="PTHR40661">
    <property type="match status" value="1"/>
</dbReference>
<dbReference type="Gene3D" id="2.10.109.10">
    <property type="entry name" value="Umud Fragment, subunit A"/>
    <property type="match status" value="1"/>
</dbReference>
<keyword evidence="1" id="KW-0805">Transcription regulation</keyword>
<dbReference type="Pfam" id="PF00717">
    <property type="entry name" value="Peptidase_S24"/>
    <property type="match status" value="1"/>
</dbReference>
<comment type="caution">
    <text evidence="5">The sequence shown here is derived from an EMBL/GenBank/DDBJ whole genome shotgun (WGS) entry which is preliminary data.</text>
</comment>
<feature type="domain" description="HTH cro/C1-type" evidence="4">
    <location>
        <begin position="118"/>
        <end position="171"/>
    </location>
</feature>
<dbReference type="Pfam" id="PF01381">
    <property type="entry name" value="HTH_3"/>
    <property type="match status" value="1"/>
</dbReference>
<dbReference type="CDD" id="cd00093">
    <property type="entry name" value="HTH_XRE"/>
    <property type="match status" value="1"/>
</dbReference>
<gene>
    <name evidence="5" type="ORF">SAMEA2273443_04640</name>
</gene>
<organism evidence="5 6">
    <name type="scientific">Enterobacter roggenkampii</name>
    <dbReference type="NCBI Taxonomy" id="1812935"/>
    <lineage>
        <taxon>Bacteria</taxon>
        <taxon>Pseudomonadati</taxon>
        <taxon>Pseudomonadota</taxon>
        <taxon>Gammaproteobacteria</taxon>
        <taxon>Enterobacterales</taxon>
        <taxon>Enterobacteriaceae</taxon>
        <taxon>Enterobacter</taxon>
        <taxon>Enterobacter cloacae complex</taxon>
    </lineage>
</organism>
<dbReference type="Gene3D" id="1.10.260.40">
    <property type="entry name" value="lambda repressor-like DNA-binding domains"/>
    <property type="match status" value="1"/>
</dbReference>
<dbReference type="SUPFAM" id="SSF47413">
    <property type="entry name" value="lambda repressor-like DNA-binding domains"/>
    <property type="match status" value="1"/>
</dbReference>